<comment type="caution">
    <text evidence="1">The sequence shown here is derived from an EMBL/GenBank/DDBJ whole genome shotgun (WGS) entry which is preliminary data.</text>
</comment>
<evidence type="ECO:0000313" key="2">
    <source>
        <dbReference type="Proteomes" id="UP001314170"/>
    </source>
</evidence>
<organism evidence="1 2">
    <name type="scientific">Dovyalis caffra</name>
    <dbReference type="NCBI Taxonomy" id="77055"/>
    <lineage>
        <taxon>Eukaryota</taxon>
        <taxon>Viridiplantae</taxon>
        <taxon>Streptophyta</taxon>
        <taxon>Embryophyta</taxon>
        <taxon>Tracheophyta</taxon>
        <taxon>Spermatophyta</taxon>
        <taxon>Magnoliopsida</taxon>
        <taxon>eudicotyledons</taxon>
        <taxon>Gunneridae</taxon>
        <taxon>Pentapetalae</taxon>
        <taxon>rosids</taxon>
        <taxon>fabids</taxon>
        <taxon>Malpighiales</taxon>
        <taxon>Salicaceae</taxon>
        <taxon>Flacourtieae</taxon>
        <taxon>Dovyalis</taxon>
    </lineage>
</organism>
<evidence type="ECO:0000313" key="1">
    <source>
        <dbReference type="EMBL" id="CAK7338981.1"/>
    </source>
</evidence>
<gene>
    <name evidence="1" type="ORF">DCAF_LOCUS14029</name>
</gene>
<dbReference type="Proteomes" id="UP001314170">
    <property type="component" value="Unassembled WGS sequence"/>
</dbReference>
<proteinExistence type="predicted"/>
<sequence>MDNIALSKALIVLANNKATLNGMFFVSGNKNSANEVLIATKLAKKMTKSIFMRQKNGKKLLDNKEIEKHVNRDCDALPG</sequence>
<name>A0AAV1RRH9_9ROSI</name>
<accession>A0AAV1RRH9</accession>
<dbReference type="AlphaFoldDB" id="A0AAV1RRH9"/>
<protein>
    <submittedName>
        <fullName evidence="1">Uncharacterized protein</fullName>
    </submittedName>
</protein>
<keyword evidence="2" id="KW-1185">Reference proteome</keyword>
<dbReference type="EMBL" id="CAWUPB010001156">
    <property type="protein sequence ID" value="CAK7338981.1"/>
    <property type="molecule type" value="Genomic_DNA"/>
</dbReference>
<reference evidence="1 2" key="1">
    <citation type="submission" date="2024-01" db="EMBL/GenBank/DDBJ databases">
        <authorList>
            <person name="Waweru B."/>
        </authorList>
    </citation>
    <scope>NUCLEOTIDE SEQUENCE [LARGE SCALE GENOMIC DNA]</scope>
</reference>